<keyword evidence="2" id="KW-1185">Reference proteome</keyword>
<sequence>MFINTIGAKYLYSAQTLPFYPITDTLSITEQMPDLHKLFIKQAAGKGGKEDKERNDIDMDTIQLFILLYGLLNPVTVFE</sequence>
<evidence type="ECO:0000313" key="1">
    <source>
        <dbReference type="EMBL" id="RKD68815.1"/>
    </source>
</evidence>
<evidence type="ECO:0000313" key="2">
    <source>
        <dbReference type="Proteomes" id="UP000285120"/>
    </source>
</evidence>
<accession>A0A419UW65</accession>
<gene>
    <name evidence="1" type="ORF">ATL39_3278</name>
</gene>
<organism evidence="1 2">
    <name type="scientific">Sinobaca qinghaiensis</name>
    <dbReference type="NCBI Taxonomy" id="342944"/>
    <lineage>
        <taxon>Bacteria</taxon>
        <taxon>Bacillati</taxon>
        <taxon>Bacillota</taxon>
        <taxon>Bacilli</taxon>
        <taxon>Bacillales</taxon>
        <taxon>Sporolactobacillaceae</taxon>
        <taxon>Sinobaca</taxon>
    </lineage>
</organism>
<protein>
    <submittedName>
        <fullName evidence="1">Uncharacterized protein</fullName>
    </submittedName>
</protein>
<proteinExistence type="predicted"/>
<reference evidence="1 2" key="1">
    <citation type="submission" date="2018-09" db="EMBL/GenBank/DDBJ databases">
        <title>Genomic Encyclopedia of Archaeal and Bacterial Type Strains, Phase II (KMG-II): from individual species to whole genera.</title>
        <authorList>
            <person name="Goeker M."/>
        </authorList>
    </citation>
    <scope>NUCLEOTIDE SEQUENCE [LARGE SCALE GENOMIC DNA]</scope>
    <source>
        <strain evidence="1 2">DSM 17008</strain>
    </source>
</reference>
<dbReference type="Proteomes" id="UP000285120">
    <property type="component" value="Unassembled WGS sequence"/>
</dbReference>
<dbReference type="EMBL" id="RAPK01000012">
    <property type="protein sequence ID" value="RKD68815.1"/>
    <property type="molecule type" value="Genomic_DNA"/>
</dbReference>
<name>A0A419UW65_9BACL</name>
<dbReference type="AlphaFoldDB" id="A0A419UW65"/>
<comment type="caution">
    <text evidence="1">The sequence shown here is derived from an EMBL/GenBank/DDBJ whole genome shotgun (WGS) entry which is preliminary data.</text>
</comment>